<accession>A0ABD2NLT9</accession>
<comment type="caution">
    <text evidence="1">The sequence shown here is derived from an EMBL/GenBank/DDBJ whole genome shotgun (WGS) entry which is preliminary data.</text>
</comment>
<dbReference type="EMBL" id="JABFTP020000124">
    <property type="protein sequence ID" value="KAL3279594.1"/>
    <property type="molecule type" value="Genomic_DNA"/>
</dbReference>
<reference evidence="1 2" key="1">
    <citation type="journal article" date="2021" name="BMC Biol.">
        <title>Horizontally acquired antibacterial genes associated with adaptive radiation of ladybird beetles.</title>
        <authorList>
            <person name="Li H.S."/>
            <person name="Tang X.F."/>
            <person name="Huang Y.H."/>
            <person name="Xu Z.Y."/>
            <person name="Chen M.L."/>
            <person name="Du X.Y."/>
            <person name="Qiu B.Y."/>
            <person name="Chen P.T."/>
            <person name="Zhang W."/>
            <person name="Slipinski A."/>
            <person name="Escalona H.E."/>
            <person name="Waterhouse R.M."/>
            <person name="Zwick A."/>
            <person name="Pang H."/>
        </authorList>
    </citation>
    <scope>NUCLEOTIDE SEQUENCE [LARGE SCALE GENOMIC DNA]</scope>
    <source>
        <strain evidence="1">SYSU2018</strain>
    </source>
</reference>
<sequence length="115" mass="13314">MDRDHNNSIVKVSVENIVTEKSTDPGLMKNVSDFLGRIEEKKEVAAKKSSVEKRRLERIHLMLSTIKKLRRGRKFLKKNFRIVLLIKNLQEDLKLDEELDVSDDDDGVEVIIKPS</sequence>
<organism evidence="1 2">
    <name type="scientific">Cryptolaemus montrouzieri</name>
    <dbReference type="NCBI Taxonomy" id="559131"/>
    <lineage>
        <taxon>Eukaryota</taxon>
        <taxon>Metazoa</taxon>
        <taxon>Ecdysozoa</taxon>
        <taxon>Arthropoda</taxon>
        <taxon>Hexapoda</taxon>
        <taxon>Insecta</taxon>
        <taxon>Pterygota</taxon>
        <taxon>Neoptera</taxon>
        <taxon>Endopterygota</taxon>
        <taxon>Coleoptera</taxon>
        <taxon>Polyphaga</taxon>
        <taxon>Cucujiformia</taxon>
        <taxon>Coccinelloidea</taxon>
        <taxon>Coccinellidae</taxon>
        <taxon>Scymninae</taxon>
        <taxon>Scymnini</taxon>
        <taxon>Cryptolaemus</taxon>
    </lineage>
</organism>
<gene>
    <name evidence="1" type="ORF">HHI36_017100</name>
</gene>
<proteinExistence type="predicted"/>
<keyword evidence="2" id="KW-1185">Reference proteome</keyword>
<evidence type="ECO:0000313" key="1">
    <source>
        <dbReference type="EMBL" id="KAL3279594.1"/>
    </source>
</evidence>
<evidence type="ECO:0000313" key="2">
    <source>
        <dbReference type="Proteomes" id="UP001516400"/>
    </source>
</evidence>
<name>A0ABD2NLT9_9CUCU</name>
<protein>
    <submittedName>
        <fullName evidence="1">Uncharacterized protein</fullName>
    </submittedName>
</protein>
<dbReference type="Proteomes" id="UP001516400">
    <property type="component" value="Unassembled WGS sequence"/>
</dbReference>
<dbReference type="AlphaFoldDB" id="A0ABD2NLT9"/>